<dbReference type="GO" id="GO:0019432">
    <property type="term" value="P:triglyceride biosynthetic process"/>
    <property type="evidence" value="ECO:0007669"/>
    <property type="project" value="TreeGrafter"/>
</dbReference>
<feature type="transmembrane region" description="Helical" evidence="14">
    <location>
        <begin position="36"/>
        <end position="64"/>
    </location>
</feature>
<dbReference type="Proteomes" id="UP000030665">
    <property type="component" value="Unassembled WGS sequence"/>
</dbReference>
<dbReference type="CDD" id="cd07987">
    <property type="entry name" value="LPLAT_MGAT-like"/>
    <property type="match status" value="1"/>
</dbReference>
<comment type="caution">
    <text evidence="14">Lacks conserved residue(s) required for the propagation of feature annotation.</text>
</comment>
<evidence type="ECO:0000256" key="3">
    <source>
        <dbReference type="ARBA" id="ARBA00005189"/>
    </source>
</evidence>
<protein>
    <recommendedName>
        <fullName evidence="14">Acyltransferase</fullName>
        <ecNumber evidence="14">2.3.1.-</ecNumber>
    </recommendedName>
</protein>
<keyword evidence="11" id="KW-0443">Lipid metabolism</keyword>
<evidence type="ECO:0000256" key="2">
    <source>
        <dbReference type="ARBA" id="ARBA00004771"/>
    </source>
</evidence>
<dbReference type="PANTHER" id="PTHR12317:SF0">
    <property type="entry name" value="ACYLTRANSFERASE"/>
    <property type="match status" value="1"/>
</dbReference>
<proteinExistence type="inferred from homology"/>
<keyword evidence="5" id="KW-0444">Lipid biosynthesis</keyword>
<keyword evidence="6 14" id="KW-0808">Transferase</keyword>
<organism evidence="15 16">
    <name type="scientific">Trichuris trichiura</name>
    <name type="common">Whipworm</name>
    <name type="synonym">Trichocephalus trichiurus</name>
    <dbReference type="NCBI Taxonomy" id="36087"/>
    <lineage>
        <taxon>Eukaryota</taxon>
        <taxon>Metazoa</taxon>
        <taxon>Ecdysozoa</taxon>
        <taxon>Nematoda</taxon>
        <taxon>Enoplea</taxon>
        <taxon>Dorylaimia</taxon>
        <taxon>Trichinellida</taxon>
        <taxon>Trichuridae</taxon>
        <taxon>Trichuris</taxon>
    </lineage>
</organism>
<evidence type="ECO:0000313" key="16">
    <source>
        <dbReference type="Proteomes" id="UP000030665"/>
    </source>
</evidence>
<keyword evidence="9 14" id="KW-0256">Endoplasmic reticulum</keyword>
<evidence type="ECO:0000256" key="1">
    <source>
        <dbReference type="ARBA" id="ARBA00004477"/>
    </source>
</evidence>
<name>A0A077ZF36_TRITR</name>
<gene>
    <name evidence="15" type="ORF">TTRE_0000677601</name>
</gene>
<evidence type="ECO:0000313" key="15">
    <source>
        <dbReference type="EMBL" id="CDW58459.1"/>
    </source>
</evidence>
<accession>A0A077ZF36</accession>
<comment type="subcellular location">
    <subcellularLocation>
        <location evidence="1 14">Endoplasmic reticulum membrane</location>
        <topology evidence="1 14">Multi-pass membrane protein</topology>
    </subcellularLocation>
</comment>
<comment type="similarity">
    <text evidence="4 14">Belongs to the diacylglycerol acyltransferase family.</text>
</comment>
<evidence type="ECO:0000256" key="14">
    <source>
        <dbReference type="RuleBase" id="RU367023"/>
    </source>
</evidence>
<evidence type="ECO:0000256" key="6">
    <source>
        <dbReference type="ARBA" id="ARBA00022679"/>
    </source>
</evidence>
<evidence type="ECO:0000256" key="9">
    <source>
        <dbReference type="ARBA" id="ARBA00022824"/>
    </source>
</evidence>
<dbReference type="EC" id="2.3.1.-" evidence="14"/>
<evidence type="ECO:0000256" key="10">
    <source>
        <dbReference type="ARBA" id="ARBA00022989"/>
    </source>
</evidence>
<keyword evidence="12 14" id="KW-0472">Membrane</keyword>
<evidence type="ECO:0000256" key="13">
    <source>
        <dbReference type="ARBA" id="ARBA00023315"/>
    </source>
</evidence>
<dbReference type="InterPro" id="IPR007130">
    <property type="entry name" value="DAGAT"/>
</dbReference>
<evidence type="ECO:0000256" key="11">
    <source>
        <dbReference type="ARBA" id="ARBA00023098"/>
    </source>
</evidence>
<keyword evidence="8" id="KW-0319">Glycerol metabolism</keyword>
<dbReference type="OrthoDB" id="264532at2759"/>
<dbReference type="GO" id="GO:0005789">
    <property type="term" value="C:endoplasmic reticulum membrane"/>
    <property type="evidence" value="ECO:0007669"/>
    <property type="project" value="UniProtKB-SubCell"/>
</dbReference>
<keyword evidence="7 14" id="KW-0812">Transmembrane</keyword>
<keyword evidence="13 15" id="KW-0012">Acyltransferase</keyword>
<dbReference type="GO" id="GO:0004144">
    <property type="term" value="F:diacylglycerol O-acyltransferase activity"/>
    <property type="evidence" value="ECO:0007669"/>
    <property type="project" value="TreeGrafter"/>
</dbReference>
<evidence type="ECO:0000256" key="7">
    <source>
        <dbReference type="ARBA" id="ARBA00022692"/>
    </source>
</evidence>
<keyword evidence="10 14" id="KW-1133">Transmembrane helix</keyword>
<dbReference type="AlphaFoldDB" id="A0A077ZF36"/>
<evidence type="ECO:0000256" key="12">
    <source>
        <dbReference type="ARBA" id="ARBA00023136"/>
    </source>
</evidence>
<comment type="pathway">
    <text evidence="2">Glycerolipid metabolism; triacylglycerol biosynthesis.</text>
</comment>
<keyword evidence="16" id="KW-1185">Reference proteome</keyword>
<dbReference type="GO" id="GO:0006071">
    <property type="term" value="P:glycerol metabolic process"/>
    <property type="evidence" value="ECO:0007669"/>
    <property type="project" value="UniProtKB-KW"/>
</dbReference>
<dbReference type="EMBL" id="HG806343">
    <property type="protein sequence ID" value="CDW58459.1"/>
    <property type="molecule type" value="Genomic_DNA"/>
</dbReference>
<reference evidence="15" key="1">
    <citation type="submission" date="2014-01" db="EMBL/GenBank/DDBJ databases">
        <authorList>
            <person name="Aslett M."/>
        </authorList>
    </citation>
    <scope>NUCLEOTIDE SEQUENCE</scope>
</reference>
<evidence type="ECO:0000256" key="8">
    <source>
        <dbReference type="ARBA" id="ARBA00022798"/>
    </source>
</evidence>
<sequence length="339" mass="39460">MVTFLGIEFAPLFVPWRRRMQTIAVAHYVSLFAGPYFVLIFTLMALIVWRLWWLMALYGLWLYLDRDAPKHGSRPLNLIRRWSIYRHMRDYFPIHLVKTAELDPSRNYLIGYHPHGVMSFGAFCNFSTEANDFSKVFPGIKPYLCTLVGNFWFPIRREYMMCFNLIDVSRESISWLLGRAEKGYAAVIVVGGAREALEAYPGTHTLVLNKRKGFIKTAIQTGADLVPCYAFGENDVYNRFDNQQQYVLYCVQLILKKLLGWVLPVICGRGLFNYSFGVLPHRRPIYCVIGKPIYVKQSDKPDQAQIDSLHKQYVEQIKELFDKYKKQYASTEDCELVIL</sequence>
<evidence type="ECO:0000256" key="5">
    <source>
        <dbReference type="ARBA" id="ARBA00022516"/>
    </source>
</evidence>
<dbReference type="STRING" id="36087.A0A077ZF36"/>
<dbReference type="Pfam" id="PF03982">
    <property type="entry name" value="DAGAT"/>
    <property type="match status" value="1"/>
</dbReference>
<comment type="pathway">
    <text evidence="3">Lipid metabolism.</text>
</comment>
<reference evidence="15" key="2">
    <citation type="submission" date="2014-03" db="EMBL/GenBank/DDBJ databases">
        <title>The whipworm genome and dual-species transcriptomics of an intimate host-pathogen interaction.</title>
        <authorList>
            <person name="Foth B.J."/>
            <person name="Tsai I.J."/>
            <person name="Reid A.J."/>
            <person name="Bancroft A.J."/>
            <person name="Nichol S."/>
            <person name="Tracey A."/>
            <person name="Holroyd N."/>
            <person name="Cotton J.A."/>
            <person name="Stanley E.J."/>
            <person name="Zarowiecki M."/>
            <person name="Liu J.Z."/>
            <person name="Huckvale T."/>
            <person name="Cooper P.J."/>
            <person name="Grencis R.K."/>
            <person name="Berriman M."/>
        </authorList>
    </citation>
    <scope>NUCLEOTIDE SEQUENCE [LARGE SCALE GENOMIC DNA]</scope>
</reference>
<evidence type="ECO:0000256" key="4">
    <source>
        <dbReference type="ARBA" id="ARBA00005420"/>
    </source>
</evidence>
<dbReference type="PANTHER" id="PTHR12317">
    <property type="entry name" value="DIACYLGLYCEROL O-ACYLTRANSFERASE"/>
    <property type="match status" value="1"/>
</dbReference>